<feature type="compositionally biased region" description="Low complexity" evidence="1">
    <location>
        <begin position="192"/>
        <end position="230"/>
    </location>
</feature>
<gene>
    <name evidence="2" type="ORF">RirG_201430</name>
</gene>
<accession>A0A015ILH9</accession>
<keyword evidence="3" id="KW-1185">Reference proteome</keyword>
<dbReference type="AlphaFoldDB" id="A0A015ILH9"/>
<dbReference type="InterPro" id="IPR036910">
    <property type="entry name" value="HMG_box_dom_sf"/>
</dbReference>
<dbReference type="EMBL" id="JEMT01027052">
    <property type="protein sequence ID" value="EXX58047.1"/>
    <property type="molecule type" value="Genomic_DNA"/>
</dbReference>
<dbReference type="Gene3D" id="1.10.30.10">
    <property type="entry name" value="High mobility group box domain"/>
    <property type="match status" value="1"/>
</dbReference>
<dbReference type="Proteomes" id="UP000022910">
    <property type="component" value="Unassembled WGS sequence"/>
</dbReference>
<reference evidence="2 3" key="1">
    <citation type="submission" date="2014-02" db="EMBL/GenBank/DDBJ databases">
        <title>Single nucleus genome sequencing reveals high similarity among nuclei of an endomycorrhizal fungus.</title>
        <authorList>
            <person name="Lin K."/>
            <person name="Geurts R."/>
            <person name="Zhang Z."/>
            <person name="Limpens E."/>
            <person name="Saunders D.G."/>
            <person name="Mu D."/>
            <person name="Pang E."/>
            <person name="Cao H."/>
            <person name="Cha H."/>
            <person name="Lin T."/>
            <person name="Zhou Q."/>
            <person name="Shang Y."/>
            <person name="Li Y."/>
            <person name="Ivanov S."/>
            <person name="Sharma T."/>
            <person name="Velzen R.V."/>
            <person name="Ruijter N.D."/>
            <person name="Aanen D.K."/>
            <person name="Win J."/>
            <person name="Kamoun S."/>
            <person name="Bisseling T."/>
            <person name="Huang S."/>
        </authorList>
    </citation>
    <scope>NUCLEOTIDE SEQUENCE [LARGE SCALE GENOMIC DNA]</scope>
    <source>
        <strain evidence="3">DAOM197198w</strain>
    </source>
</reference>
<name>A0A015ILH9_RHIIW</name>
<dbReference type="OrthoDB" id="2401561at2759"/>
<dbReference type="SUPFAM" id="SSF47095">
    <property type="entry name" value="HMG-box"/>
    <property type="match status" value="1"/>
</dbReference>
<evidence type="ECO:0000313" key="2">
    <source>
        <dbReference type="EMBL" id="EXX58047.1"/>
    </source>
</evidence>
<evidence type="ECO:0000313" key="3">
    <source>
        <dbReference type="Proteomes" id="UP000022910"/>
    </source>
</evidence>
<sequence length="435" mass="48483">MTKKYKFLAYEGSSTINPPDPNVPINFNLNVKIDDEELVFRSNHKFNVDIIELLTPSKNPRIVKKRTGKHTKPPNSFIIYMRDNYNLPEFDKMEAKHRLPKIRDRWKREPKEKKELYEACARIAKNWYDKGAVNYEENGSSSPNSPITSTPPPSNSLDIYSTSPSNSPVTSMPFLSNETSSPFPSNSPAMPSPSLSYSLNTSSPFPSNSSPVTSMLSLSTETSSPFPSNSPAISSPSLSYFLNTPSPFPSNSPAISSPSSLITPTTSSSFLESQELFSCNAGFDDNNIQSGLTEFSSTNYSSISTNFPTPSAYDYDQINNVNCNMDQINNAQQYNYLNTSDHNFLNTNEVSNMADYEPLQDSDYEYVLLAIPRNQGLAYRPKLNESNNNLYLFTETYQKHTESNNFYTVVEEGCGYAPQGTCASLPLPYGTNIPG</sequence>
<feature type="region of interest" description="Disordered" evidence="1">
    <location>
        <begin position="136"/>
        <end position="230"/>
    </location>
</feature>
<organism evidence="2 3">
    <name type="scientific">Rhizophagus irregularis (strain DAOM 197198w)</name>
    <name type="common">Glomus intraradices</name>
    <dbReference type="NCBI Taxonomy" id="1432141"/>
    <lineage>
        <taxon>Eukaryota</taxon>
        <taxon>Fungi</taxon>
        <taxon>Fungi incertae sedis</taxon>
        <taxon>Mucoromycota</taxon>
        <taxon>Glomeromycotina</taxon>
        <taxon>Glomeromycetes</taxon>
        <taxon>Glomerales</taxon>
        <taxon>Glomeraceae</taxon>
        <taxon>Rhizophagus</taxon>
    </lineage>
</organism>
<evidence type="ECO:0008006" key="4">
    <source>
        <dbReference type="Google" id="ProtNLM"/>
    </source>
</evidence>
<comment type="caution">
    <text evidence="2">The sequence shown here is derived from an EMBL/GenBank/DDBJ whole genome shotgun (WGS) entry which is preliminary data.</text>
</comment>
<dbReference type="HOGENOM" id="CLU_630280_0_0_1"/>
<evidence type="ECO:0000256" key="1">
    <source>
        <dbReference type="SAM" id="MobiDB-lite"/>
    </source>
</evidence>
<protein>
    <recommendedName>
        <fullName evidence="4">MATA-HMG</fullName>
    </recommendedName>
</protein>
<feature type="compositionally biased region" description="Polar residues" evidence="1">
    <location>
        <begin position="157"/>
        <end position="189"/>
    </location>
</feature>
<proteinExistence type="predicted"/>